<evidence type="ECO:0000256" key="3">
    <source>
        <dbReference type="ARBA" id="ARBA00012528"/>
    </source>
</evidence>
<dbReference type="AlphaFoldDB" id="A0A3N1NH73"/>
<dbReference type="Proteomes" id="UP000268033">
    <property type="component" value="Unassembled WGS sequence"/>
</dbReference>
<proteinExistence type="predicted"/>
<reference evidence="6 7" key="1">
    <citation type="submission" date="2018-11" db="EMBL/GenBank/DDBJ databases">
        <title>Genomic Encyclopedia of Type Strains, Phase IV (KMG-IV): sequencing the most valuable type-strain genomes for metagenomic binning, comparative biology and taxonomic classification.</title>
        <authorList>
            <person name="Goeker M."/>
        </authorList>
    </citation>
    <scope>NUCLEOTIDE SEQUENCE [LARGE SCALE GENOMIC DNA]</scope>
    <source>
        <strain evidence="6 7">DSM 21945</strain>
    </source>
</reference>
<name>A0A3N1NH73_9GAMM</name>
<evidence type="ECO:0000259" key="5">
    <source>
        <dbReference type="PROSITE" id="PS50887"/>
    </source>
</evidence>
<comment type="caution">
    <text evidence="6">The sequence shown here is derived from an EMBL/GenBank/DDBJ whole genome shotgun (WGS) entry which is preliminary data.</text>
</comment>
<dbReference type="GO" id="GO:0043709">
    <property type="term" value="P:cell adhesion involved in single-species biofilm formation"/>
    <property type="evidence" value="ECO:0007669"/>
    <property type="project" value="TreeGrafter"/>
</dbReference>
<feature type="domain" description="GGDEF" evidence="5">
    <location>
        <begin position="174"/>
        <end position="307"/>
    </location>
</feature>
<evidence type="ECO:0000256" key="2">
    <source>
        <dbReference type="ARBA" id="ARBA00004665"/>
    </source>
</evidence>
<dbReference type="Gene3D" id="3.30.450.20">
    <property type="entry name" value="PAS domain"/>
    <property type="match status" value="1"/>
</dbReference>
<dbReference type="InterPro" id="IPR000160">
    <property type="entry name" value="GGDEF_dom"/>
</dbReference>
<accession>A0A3N1NH73</accession>
<dbReference type="CDD" id="cd01949">
    <property type="entry name" value="GGDEF"/>
    <property type="match status" value="1"/>
</dbReference>
<evidence type="ECO:0000313" key="6">
    <source>
        <dbReference type="EMBL" id="ROQ19174.1"/>
    </source>
</evidence>
<dbReference type="SMART" id="SM00267">
    <property type="entry name" value="GGDEF"/>
    <property type="match status" value="1"/>
</dbReference>
<dbReference type="InterPro" id="IPR050469">
    <property type="entry name" value="Diguanylate_Cyclase"/>
</dbReference>
<dbReference type="STRING" id="584787.GCA_001247655_00777"/>
<dbReference type="FunFam" id="3.30.70.270:FF:000001">
    <property type="entry name" value="Diguanylate cyclase domain protein"/>
    <property type="match status" value="1"/>
</dbReference>
<organism evidence="6 7">
    <name type="scientific">Gallaecimonas pentaromativorans</name>
    <dbReference type="NCBI Taxonomy" id="584787"/>
    <lineage>
        <taxon>Bacteria</taxon>
        <taxon>Pseudomonadati</taxon>
        <taxon>Pseudomonadota</taxon>
        <taxon>Gammaproteobacteria</taxon>
        <taxon>Enterobacterales</taxon>
        <taxon>Gallaecimonadaceae</taxon>
        <taxon>Gallaecimonas</taxon>
    </lineage>
</organism>
<dbReference type="Pfam" id="PF08448">
    <property type="entry name" value="PAS_4"/>
    <property type="match status" value="1"/>
</dbReference>
<sequence length="314" mass="34915">MQPTPANLSLEQLALLVNALPDPVFILTRSGRYAGIFGGTDLRYYHDGSALVGKQLHEVLVQEKADWFCQQIAQALAQQQLHIVEYGLGGRDVKGLEDGPDGRIWFEGRVQALPFLVACEEAVLWVASNITERHELETRLRHYCDTDELTGLYSRRRLMQALNEHFADFQRSAIPCSLLLFDIDHFKHINDDYGHQQGDQALQLAAKLCRQQLRPADICARLGGDEFVVLMAHTPPDLAMAVAERVRIQLAKGLKAQLSLAQGGSISGGLTAFGSGDSCSETVLKRADDALYEAKRTGRNRIVRADAPEQRQIR</sequence>
<dbReference type="PANTHER" id="PTHR45138:SF9">
    <property type="entry name" value="DIGUANYLATE CYCLASE DGCM-RELATED"/>
    <property type="match status" value="1"/>
</dbReference>
<dbReference type="InterPro" id="IPR043128">
    <property type="entry name" value="Rev_trsase/Diguanyl_cyclase"/>
</dbReference>
<evidence type="ECO:0000256" key="4">
    <source>
        <dbReference type="ARBA" id="ARBA00034247"/>
    </source>
</evidence>
<dbReference type="GO" id="GO:0052621">
    <property type="term" value="F:diguanylate cyclase activity"/>
    <property type="evidence" value="ECO:0007669"/>
    <property type="project" value="UniProtKB-EC"/>
</dbReference>
<dbReference type="InterPro" id="IPR029787">
    <property type="entry name" value="Nucleotide_cyclase"/>
</dbReference>
<dbReference type="Pfam" id="PF00990">
    <property type="entry name" value="GGDEF"/>
    <property type="match status" value="1"/>
</dbReference>
<dbReference type="Gene3D" id="3.30.70.270">
    <property type="match status" value="1"/>
</dbReference>
<comment type="catalytic activity">
    <reaction evidence="4">
        <text>2 GTP = 3',3'-c-di-GMP + 2 diphosphate</text>
        <dbReference type="Rhea" id="RHEA:24898"/>
        <dbReference type="ChEBI" id="CHEBI:33019"/>
        <dbReference type="ChEBI" id="CHEBI:37565"/>
        <dbReference type="ChEBI" id="CHEBI:58805"/>
        <dbReference type="EC" id="2.7.7.65"/>
    </reaction>
</comment>
<dbReference type="PROSITE" id="PS50887">
    <property type="entry name" value="GGDEF"/>
    <property type="match status" value="1"/>
</dbReference>
<keyword evidence="7" id="KW-1185">Reference proteome</keyword>
<dbReference type="InterPro" id="IPR013656">
    <property type="entry name" value="PAS_4"/>
</dbReference>
<dbReference type="NCBIfam" id="TIGR00254">
    <property type="entry name" value="GGDEF"/>
    <property type="match status" value="1"/>
</dbReference>
<comment type="pathway">
    <text evidence="2">Purine metabolism; 3',5'-cyclic di-GMP biosynthesis.</text>
</comment>
<dbReference type="RefSeq" id="WP_123422589.1">
    <property type="nucleotide sequence ID" value="NZ_RJUL01000012.1"/>
</dbReference>
<dbReference type="GO" id="GO:1902201">
    <property type="term" value="P:negative regulation of bacterial-type flagellum-dependent cell motility"/>
    <property type="evidence" value="ECO:0007669"/>
    <property type="project" value="TreeGrafter"/>
</dbReference>
<protein>
    <recommendedName>
        <fullName evidence="3">diguanylate cyclase</fullName>
        <ecNumber evidence="3">2.7.7.65</ecNumber>
    </recommendedName>
</protein>
<gene>
    <name evidence="6" type="ORF">EDC28_11294</name>
</gene>
<dbReference type="EMBL" id="RJUL01000012">
    <property type="protein sequence ID" value="ROQ19174.1"/>
    <property type="molecule type" value="Genomic_DNA"/>
</dbReference>
<dbReference type="SUPFAM" id="SSF55073">
    <property type="entry name" value="Nucleotide cyclase"/>
    <property type="match status" value="1"/>
</dbReference>
<evidence type="ECO:0000313" key="7">
    <source>
        <dbReference type="Proteomes" id="UP000268033"/>
    </source>
</evidence>
<dbReference type="PANTHER" id="PTHR45138">
    <property type="entry name" value="REGULATORY COMPONENTS OF SENSORY TRANSDUCTION SYSTEM"/>
    <property type="match status" value="1"/>
</dbReference>
<dbReference type="GO" id="GO:0005886">
    <property type="term" value="C:plasma membrane"/>
    <property type="evidence" value="ECO:0007669"/>
    <property type="project" value="TreeGrafter"/>
</dbReference>
<evidence type="ECO:0000256" key="1">
    <source>
        <dbReference type="ARBA" id="ARBA00001946"/>
    </source>
</evidence>
<dbReference type="EC" id="2.7.7.65" evidence="3"/>
<comment type="cofactor">
    <cofactor evidence="1">
        <name>Mg(2+)</name>
        <dbReference type="ChEBI" id="CHEBI:18420"/>
    </cofactor>
</comment>